<feature type="region of interest" description="Disordered" evidence="1">
    <location>
        <begin position="69"/>
        <end position="91"/>
    </location>
</feature>
<dbReference type="RefSeq" id="WP_326568435.1">
    <property type="nucleotide sequence ID" value="NZ_CP142149.1"/>
</dbReference>
<sequence>MLISRTDGRVTLEMDLAEAGRLGAALLEGPLTVSRAEFFIRTGVAAAAVQSVADAIRFAKNLTTPVEVLLPAADEETENPRRPRPEREPQD</sequence>
<evidence type="ECO:0000256" key="1">
    <source>
        <dbReference type="SAM" id="MobiDB-lite"/>
    </source>
</evidence>
<gene>
    <name evidence="2" type="ORF">VSH64_42850</name>
</gene>
<organism evidence="2 3">
    <name type="scientific">Amycolatopsis rhabdoformis</name>
    <dbReference type="NCBI Taxonomy" id="1448059"/>
    <lineage>
        <taxon>Bacteria</taxon>
        <taxon>Bacillati</taxon>
        <taxon>Actinomycetota</taxon>
        <taxon>Actinomycetes</taxon>
        <taxon>Pseudonocardiales</taxon>
        <taxon>Pseudonocardiaceae</taxon>
        <taxon>Amycolatopsis</taxon>
    </lineage>
</organism>
<accession>A0ABZ1I4Z5</accession>
<feature type="compositionally biased region" description="Basic and acidic residues" evidence="1">
    <location>
        <begin position="78"/>
        <end position="91"/>
    </location>
</feature>
<name>A0ABZ1I4Z5_9PSEU</name>
<evidence type="ECO:0000313" key="2">
    <source>
        <dbReference type="EMBL" id="WSE29473.1"/>
    </source>
</evidence>
<protein>
    <submittedName>
        <fullName evidence="2">Uncharacterized protein</fullName>
    </submittedName>
</protein>
<dbReference type="EMBL" id="CP142149">
    <property type="protein sequence ID" value="WSE29473.1"/>
    <property type="molecule type" value="Genomic_DNA"/>
</dbReference>
<reference evidence="2 3" key="1">
    <citation type="journal article" date="2015" name="Int. J. Syst. Evol. Microbiol.">
        <title>Amycolatopsis rhabdoformis sp. nov., an actinomycete isolated from a tropical forest soil.</title>
        <authorList>
            <person name="Souza W.R."/>
            <person name="Silva R.E."/>
            <person name="Goodfellow M."/>
            <person name="Busarakam K."/>
            <person name="Figueiro F.S."/>
            <person name="Ferreira D."/>
            <person name="Rodrigues-Filho E."/>
            <person name="Moraes L.A.B."/>
            <person name="Zucchi T.D."/>
        </authorList>
    </citation>
    <scope>NUCLEOTIDE SEQUENCE [LARGE SCALE GENOMIC DNA]</scope>
    <source>
        <strain evidence="2 3">NCIMB 14900</strain>
    </source>
</reference>
<keyword evidence="3" id="KW-1185">Reference proteome</keyword>
<dbReference type="Proteomes" id="UP001330812">
    <property type="component" value="Chromosome"/>
</dbReference>
<proteinExistence type="predicted"/>
<evidence type="ECO:0000313" key="3">
    <source>
        <dbReference type="Proteomes" id="UP001330812"/>
    </source>
</evidence>